<organism evidence="9 10">
    <name type="scientific">Hibiscus syriacus</name>
    <name type="common">Rose of Sharon</name>
    <dbReference type="NCBI Taxonomy" id="106335"/>
    <lineage>
        <taxon>Eukaryota</taxon>
        <taxon>Viridiplantae</taxon>
        <taxon>Streptophyta</taxon>
        <taxon>Embryophyta</taxon>
        <taxon>Tracheophyta</taxon>
        <taxon>Spermatophyta</taxon>
        <taxon>Magnoliopsida</taxon>
        <taxon>eudicotyledons</taxon>
        <taxon>Gunneridae</taxon>
        <taxon>Pentapetalae</taxon>
        <taxon>rosids</taxon>
        <taxon>malvids</taxon>
        <taxon>Malvales</taxon>
        <taxon>Malvaceae</taxon>
        <taxon>Malvoideae</taxon>
        <taxon>Hibiscus</taxon>
    </lineage>
</organism>
<keyword evidence="3 6" id="KW-0805">Transcription regulation</keyword>
<protein>
    <recommendedName>
        <fullName evidence="6">Transcription repressor</fullName>
    </recommendedName>
    <alternativeName>
        <fullName evidence="6">Ovate family protein</fullName>
    </alternativeName>
</protein>
<evidence type="ECO:0000256" key="5">
    <source>
        <dbReference type="ARBA" id="ARBA00023242"/>
    </source>
</evidence>
<keyword evidence="4 6" id="KW-0804">Transcription</keyword>
<dbReference type="PANTHER" id="PTHR33057:SF128">
    <property type="entry name" value="TRANSCRIPTION REPRESSOR OFP3"/>
    <property type="match status" value="1"/>
</dbReference>
<evidence type="ECO:0000256" key="3">
    <source>
        <dbReference type="ARBA" id="ARBA00023015"/>
    </source>
</evidence>
<evidence type="ECO:0000256" key="1">
    <source>
        <dbReference type="ARBA" id="ARBA00004123"/>
    </source>
</evidence>
<evidence type="ECO:0000313" key="9">
    <source>
        <dbReference type="EMBL" id="KAE8710872.1"/>
    </source>
</evidence>
<dbReference type="InterPro" id="IPR006458">
    <property type="entry name" value="Ovate_C"/>
</dbReference>
<proteinExistence type="predicted"/>
<accession>A0A6A3B6G3</accession>
<dbReference type="Pfam" id="PF04844">
    <property type="entry name" value="Ovate"/>
    <property type="match status" value="1"/>
</dbReference>
<keyword evidence="2 6" id="KW-0678">Repressor</keyword>
<dbReference type="GO" id="GO:0005634">
    <property type="term" value="C:nucleus"/>
    <property type="evidence" value="ECO:0007669"/>
    <property type="project" value="UniProtKB-SubCell"/>
</dbReference>
<comment type="function">
    <text evidence="6">Transcriptional repressor that regulates multiple aspects of plant growth and development.</text>
</comment>
<dbReference type="PROSITE" id="PS51754">
    <property type="entry name" value="OVATE"/>
    <property type="match status" value="1"/>
</dbReference>
<dbReference type="Pfam" id="PF13966">
    <property type="entry name" value="zf-RVT"/>
    <property type="match status" value="1"/>
</dbReference>
<dbReference type="Proteomes" id="UP000436088">
    <property type="component" value="Unassembled WGS sequence"/>
</dbReference>
<gene>
    <name evidence="9" type="ORF">F3Y22_tig00110319pilonHSYRG00520</name>
</gene>
<comment type="subcellular location">
    <subcellularLocation>
        <location evidence="1 6">Nucleus</location>
    </subcellularLocation>
</comment>
<comment type="caution">
    <text evidence="9">The sequence shown here is derived from an EMBL/GenBank/DDBJ whole genome shotgun (WGS) entry which is preliminary data.</text>
</comment>
<feature type="domain" description="OVATE" evidence="8">
    <location>
        <begin position="93"/>
        <end position="152"/>
    </location>
</feature>
<feature type="compositionally biased region" description="Basic and acidic residues" evidence="7">
    <location>
        <begin position="22"/>
        <end position="38"/>
    </location>
</feature>
<evidence type="ECO:0000256" key="4">
    <source>
        <dbReference type="ARBA" id="ARBA00023163"/>
    </source>
</evidence>
<sequence>MQNTSKIDKADERAIALASSSRLEETKSRASLIRKEPRSSPLARKSFRTSPGIKLRPNSPKISSKKIQSYAQKSQSPTCFKSWNRSIVESFAVVKSSLDPQRDFKDSMIEMIVENNIRSSKELEHLLACYLSLNSNKYSDLIIKAFEQIWVDMTNPCLIMNLYITFTGSFGEQLMEGQYTGSIGSGFVKPNIPEANDRKKSWLWSNISSTLYSTDDHFTSKLSLALGDGRSIHFWNDVWVGNKALREAFPRVFAVAESSLRLGNSDWNSFLATLNNVSSSSNSPDCIKLDGDGSGVYHPKAFCEAIASEGVEKSKFWKIVWANIAPPKVEIFVWKAVHERIPMIVELVKRGVKVQDSNSACFAIPALNCYAPILSCVCRFLGFERVLLVVVVRSAAVKAAWGCPAVLGSFAAIVIGVCCVSWDGLCPAIPDPSRGAARVASRAPS</sequence>
<dbReference type="PANTHER" id="PTHR33057">
    <property type="entry name" value="TRANSCRIPTION REPRESSOR OFP7-RELATED"/>
    <property type="match status" value="1"/>
</dbReference>
<name>A0A6A3B6G3_HIBSY</name>
<reference evidence="9" key="1">
    <citation type="submission" date="2019-09" db="EMBL/GenBank/DDBJ databases">
        <title>Draft genome information of white flower Hibiscus syriacus.</title>
        <authorList>
            <person name="Kim Y.-M."/>
        </authorList>
    </citation>
    <scope>NUCLEOTIDE SEQUENCE [LARGE SCALE GENOMIC DNA]</scope>
    <source>
        <strain evidence="9">YM2019G1</strain>
    </source>
</reference>
<dbReference type="GO" id="GO:0045892">
    <property type="term" value="P:negative regulation of DNA-templated transcription"/>
    <property type="evidence" value="ECO:0007669"/>
    <property type="project" value="UniProtKB-UniRule"/>
</dbReference>
<evidence type="ECO:0000313" key="10">
    <source>
        <dbReference type="Proteomes" id="UP000436088"/>
    </source>
</evidence>
<evidence type="ECO:0000256" key="7">
    <source>
        <dbReference type="SAM" id="MobiDB-lite"/>
    </source>
</evidence>
<keyword evidence="10" id="KW-1185">Reference proteome</keyword>
<evidence type="ECO:0000259" key="8">
    <source>
        <dbReference type="PROSITE" id="PS51754"/>
    </source>
</evidence>
<evidence type="ECO:0000256" key="2">
    <source>
        <dbReference type="ARBA" id="ARBA00022491"/>
    </source>
</evidence>
<dbReference type="InterPro" id="IPR026960">
    <property type="entry name" value="RVT-Znf"/>
</dbReference>
<feature type="region of interest" description="Disordered" evidence="7">
    <location>
        <begin position="18"/>
        <end position="65"/>
    </location>
</feature>
<dbReference type="NCBIfam" id="TIGR01568">
    <property type="entry name" value="A_thal_3678"/>
    <property type="match status" value="1"/>
</dbReference>
<evidence type="ECO:0000256" key="6">
    <source>
        <dbReference type="RuleBase" id="RU367028"/>
    </source>
</evidence>
<keyword evidence="5 6" id="KW-0539">Nucleus</keyword>
<dbReference type="InterPro" id="IPR038933">
    <property type="entry name" value="Ovate"/>
</dbReference>
<dbReference type="AlphaFoldDB" id="A0A6A3B6G3"/>
<dbReference type="EMBL" id="VEPZ02000927">
    <property type="protein sequence ID" value="KAE8710872.1"/>
    <property type="molecule type" value="Genomic_DNA"/>
</dbReference>